<dbReference type="SUPFAM" id="SSF55816">
    <property type="entry name" value="5'-nucleotidase (syn. UDP-sugar hydrolase), C-terminal domain"/>
    <property type="match status" value="1"/>
</dbReference>
<dbReference type="Pfam" id="PF02872">
    <property type="entry name" value="5_nucleotid_C"/>
    <property type="match status" value="1"/>
</dbReference>
<dbReference type="InterPro" id="IPR027372">
    <property type="entry name" value="Phytase-like_dom"/>
</dbReference>
<feature type="domain" description="Choice-of-anchor I" evidence="5">
    <location>
        <begin position="684"/>
        <end position="908"/>
    </location>
</feature>
<dbReference type="InterPro" id="IPR055188">
    <property type="entry name" value="Choice_anch_I"/>
</dbReference>
<evidence type="ECO:0000256" key="1">
    <source>
        <dbReference type="SAM" id="MobiDB-lite"/>
    </source>
</evidence>
<keyword evidence="7" id="KW-1185">Reference proteome</keyword>
<dbReference type="NCBIfam" id="NF038117">
    <property type="entry name" value="choice_anch_I"/>
    <property type="match status" value="1"/>
</dbReference>
<feature type="region of interest" description="Disordered" evidence="1">
    <location>
        <begin position="1471"/>
        <end position="1493"/>
    </location>
</feature>
<feature type="domain" description="Choice-of-anchor I" evidence="5">
    <location>
        <begin position="1318"/>
        <end position="1580"/>
    </location>
</feature>
<feature type="compositionally biased region" description="Basic and acidic residues" evidence="1">
    <location>
        <begin position="1478"/>
        <end position="1488"/>
    </location>
</feature>
<feature type="region of interest" description="Disordered" evidence="1">
    <location>
        <begin position="644"/>
        <end position="667"/>
    </location>
</feature>
<evidence type="ECO:0000259" key="5">
    <source>
        <dbReference type="Pfam" id="PF22494"/>
    </source>
</evidence>
<evidence type="ECO:0000313" key="7">
    <source>
        <dbReference type="Proteomes" id="UP001482513"/>
    </source>
</evidence>
<feature type="domain" description="5'-Nucleotidase C-terminal" evidence="2">
    <location>
        <begin position="377"/>
        <end position="573"/>
    </location>
</feature>
<dbReference type="InterPro" id="IPR025193">
    <property type="entry name" value="DUF4114"/>
</dbReference>
<accession>A0ABV0K4P3</accession>
<dbReference type="InterPro" id="IPR011048">
    <property type="entry name" value="Haem_d1_sf"/>
</dbReference>
<dbReference type="SUPFAM" id="SSF51004">
    <property type="entry name" value="C-terminal (heme d1) domain of cytochrome cd1-nitrite reductase"/>
    <property type="match status" value="1"/>
</dbReference>
<dbReference type="InterPro" id="IPR015943">
    <property type="entry name" value="WD40/YVTN_repeat-like_dom_sf"/>
</dbReference>
<dbReference type="PRINTS" id="PR01607">
    <property type="entry name" value="APYRASEFAMLY"/>
</dbReference>
<evidence type="ECO:0000313" key="6">
    <source>
        <dbReference type="EMBL" id="MEP0946878.1"/>
    </source>
</evidence>
<comment type="caution">
    <text evidence="6">The sequence shown here is derived from an EMBL/GenBank/DDBJ whole genome shotgun (WGS) entry which is preliminary data.</text>
</comment>
<dbReference type="InterPro" id="IPR029052">
    <property type="entry name" value="Metallo-depent_PP-like"/>
</dbReference>
<dbReference type="InterPro" id="IPR008334">
    <property type="entry name" value="5'-Nucleotdase_C"/>
</dbReference>
<dbReference type="EMBL" id="JAMPKX010000002">
    <property type="protein sequence ID" value="MEP0946878.1"/>
    <property type="molecule type" value="Genomic_DNA"/>
</dbReference>
<feature type="domain" description="Phytase-like" evidence="4">
    <location>
        <begin position="934"/>
        <end position="1297"/>
    </location>
</feature>
<gene>
    <name evidence="6" type="ORF">NC992_08340</name>
</gene>
<organism evidence="6 7">
    <name type="scientific">Leptolyngbya subtilissima DQ-A4</name>
    <dbReference type="NCBI Taxonomy" id="2933933"/>
    <lineage>
        <taxon>Bacteria</taxon>
        <taxon>Bacillati</taxon>
        <taxon>Cyanobacteriota</taxon>
        <taxon>Cyanophyceae</taxon>
        <taxon>Leptolyngbyales</taxon>
        <taxon>Leptolyngbyaceae</taxon>
        <taxon>Leptolyngbya group</taxon>
        <taxon>Leptolyngbya</taxon>
    </lineage>
</organism>
<dbReference type="Gene3D" id="2.130.10.10">
    <property type="entry name" value="YVTN repeat-like/Quinoprotein amine dehydrogenase"/>
    <property type="match status" value="1"/>
</dbReference>
<dbReference type="SUPFAM" id="SSF56300">
    <property type="entry name" value="Metallo-dependent phosphatases"/>
    <property type="match status" value="1"/>
</dbReference>
<feature type="domain" description="DUF4114" evidence="3">
    <location>
        <begin position="1687"/>
        <end position="1752"/>
    </location>
</feature>
<dbReference type="InterPro" id="IPR006179">
    <property type="entry name" value="5_nucleotidase/apyrase"/>
</dbReference>
<sequence>MADFTLQLFHAADQEGNITALDDAPRFSAVLNALKNQDIDGDGVAGFANTLILSSGDAYIPGVFFNASTDAFGGAGRGDILIQNALGFQAIAFGNHEFDQGTALVADLIGGSEDDPTTEIDESFAGTAFPYLSGNLDFSTDANLADLVVPDAAAPQPNGIAASTVIEVNGERIGVVGATTPTISNVNVRISNPGTVTVLPQPFDSSPTPKQLDALAAEIQADVDALLAANSDIDKVVLLAHMQQIAIEQELAQRLSNVDIIVAGGSNTRLFDENDRPRANDTSQGAYPIIQTGADGNPIAVVNTDGNYKYVGRLVMDFDENGVLLPESYDPTVSGAYATDEAGVAAVGGEGLADPAIAAITAALRETIIATESNVFGVSEVFLNGNRGAVRTQETNLGNLTADANLAIAKEVDPAAVISLKNGGGIRNNIGQTLVPAGGTGNAELLPNEEIPGVKPAGGISQNDVANALSFNNALSLITVTAEELLALVEHGVSASSLNDSASPGQFPQIGGFSFSFDVTAEPGNRVQSLAIEAEDGTDIDVVVQNGEIVGDPSRTFRMVTLSFLADGGDGYPFPTGDTTSRVDLVNETATATGNATFAPDFSEQDALAEYLFDNFGAETPFAAAETGRELDSRIQNLAFRSDGVVDDAGPVDPTDPTEPTEPGVDPASLLVPLGTYKTGVFDASAAEIVVHDPDSQRLFVVNAQVPSVEVLDISDPTNPTKLFDIDPSAYGGGANSVAISNGIVAVAIESAEKTDPGSVVFFDIDGNFLNAVTVGALPDMLTFTPDGTRVLVANEGEPNADYTIDPEGSISIIDLSGGVDNLTQANVTTADFTVFNAQRDALVADGVRIFGPNATVAQDVEPEYIAVTGDSSTAYVALQENNALAVVDTASGTITDILPLGVKNHNQPTVTKLETYEFTDLPVLGTTAAGQEIPLGGFSGLTFEGYADNGNLKFITHTDRGPNGEPTGINRPFLLPDFAPEIIRFELDRSTGTLALTERIQLQAAPGDLLTGLPNTAISNNASQPYNDEVPVDLQGNVLERDALGADLEGIVTAPDGTFWMVDEYRPAIYHFDSSGVLIDRFVPEGTAAAAGEPAGTFGTEALPAVLAQRRQNRGFEGVAFQDGKVYAFMQSPIRNPDTLSNGVLNGSTNIRIVEFDPTTQTTRQFLYQMDNGPAVSETDSRADKIGDAVAIGNGEFLVLERDDDAIDSDPLSDIQKKIYRFSLGDATDITGLDDSIDGKTADQMTAAELAAAGIKPINKTLHVDLAAAGYNTVEKVEGLTIVDSNTLAVVNDNDFTVAGITIDPATGTFTPDPNAETPTLGLLTLRGNGLDASDRDDAINIQNLPVFGLYLPDAISLYEAGGETYIVTANEGDAREYDTLAEEARVKDLALDPVAFPNAAELQADEVLGRLTVTTTLGDTDGDGDYDELYAFGGRSFSIWNTQGNLVYDSGAEFETLIAARFPDDFNSDNAENDSFDSRSDNKGPEPEGVTIGEVNGRTYAFIGLERLGGVMTYDITNPAEAFFVDFVNNRDFAGDAEAGTAGDLGAEGLVFIPAAESPNGSPLVIVANEVSGSTTVFDASALEALAPDVPGEEVSDFLLDLRDITGDVATTFSVNREAAFDNFVGFYQIADLNGGIDLNGDGGADVTPGQSGYTEAALVNRAEAVALTTANLTTSVFESTVAGGSLYAPFLIANGNLDRFNSDEVYFAFGSANADGVEHIRVIDGAIGFEDLFGGGDNDFNDIVVKVAVSV</sequence>
<dbReference type="PANTHER" id="PTHR46928:SF1">
    <property type="entry name" value="MESENCHYME-SPECIFIC CELL SURFACE GLYCOPROTEIN"/>
    <property type="match status" value="1"/>
</dbReference>
<dbReference type="Gene3D" id="3.60.21.10">
    <property type="match status" value="1"/>
</dbReference>
<dbReference type="Pfam" id="PF13449">
    <property type="entry name" value="Phytase-like"/>
    <property type="match status" value="1"/>
</dbReference>
<proteinExistence type="predicted"/>
<evidence type="ECO:0000259" key="2">
    <source>
        <dbReference type="Pfam" id="PF02872"/>
    </source>
</evidence>
<protein>
    <submittedName>
        <fullName evidence="6">Choice-of-anchor I family protein</fullName>
    </submittedName>
</protein>
<dbReference type="RefSeq" id="WP_190697001.1">
    <property type="nucleotide sequence ID" value="NZ_JAMPKX010000002.1"/>
</dbReference>
<dbReference type="Gene3D" id="3.90.780.10">
    <property type="entry name" value="5'-Nucleotidase, C-terminal domain"/>
    <property type="match status" value="1"/>
</dbReference>
<dbReference type="Pfam" id="PF22494">
    <property type="entry name" value="choice_anch_I"/>
    <property type="match status" value="2"/>
</dbReference>
<evidence type="ECO:0000259" key="3">
    <source>
        <dbReference type="Pfam" id="PF13448"/>
    </source>
</evidence>
<reference evidence="6 7" key="1">
    <citation type="submission" date="2022-04" db="EMBL/GenBank/DDBJ databases">
        <title>Positive selection, recombination, and allopatry shape intraspecific diversity of widespread and dominant cyanobacteria.</title>
        <authorList>
            <person name="Wei J."/>
            <person name="Shu W."/>
            <person name="Hu C."/>
        </authorList>
    </citation>
    <scope>NUCLEOTIDE SEQUENCE [LARGE SCALE GENOMIC DNA]</scope>
    <source>
        <strain evidence="6 7">DQ-A4</strain>
    </source>
</reference>
<dbReference type="Proteomes" id="UP001482513">
    <property type="component" value="Unassembled WGS sequence"/>
</dbReference>
<name>A0ABV0K4P3_9CYAN</name>
<evidence type="ECO:0000259" key="4">
    <source>
        <dbReference type="Pfam" id="PF13449"/>
    </source>
</evidence>
<dbReference type="InterPro" id="IPR036907">
    <property type="entry name" value="5'-Nucleotdase_C_sf"/>
</dbReference>
<dbReference type="PANTHER" id="PTHR46928">
    <property type="entry name" value="MESENCHYME-SPECIFIC CELL SURFACE GLYCOPROTEIN"/>
    <property type="match status" value="1"/>
</dbReference>
<dbReference type="InterPro" id="IPR052956">
    <property type="entry name" value="Mesenchyme-surface_protein"/>
</dbReference>
<dbReference type="Pfam" id="PF13448">
    <property type="entry name" value="DUF4114"/>
    <property type="match status" value="1"/>
</dbReference>